<reference evidence="3" key="1">
    <citation type="submission" date="2018-05" db="EMBL/GenBank/DDBJ databases">
        <authorList>
            <person name="Lanie J.A."/>
            <person name="Ng W.-L."/>
            <person name="Kazmierczak K.M."/>
            <person name="Andrzejewski T.M."/>
            <person name="Davidsen T.M."/>
            <person name="Wayne K.J."/>
            <person name="Tettelin H."/>
            <person name="Glass J.I."/>
            <person name="Rusch D."/>
            <person name="Podicherti R."/>
            <person name="Tsui H.-C.T."/>
            <person name="Winkler M.E."/>
        </authorList>
    </citation>
    <scope>NUCLEOTIDE SEQUENCE</scope>
</reference>
<dbReference type="GO" id="GO:0008757">
    <property type="term" value="F:S-adenosylmethionine-dependent methyltransferase activity"/>
    <property type="evidence" value="ECO:0007669"/>
    <property type="project" value="InterPro"/>
</dbReference>
<dbReference type="Gene3D" id="2.20.25.10">
    <property type="match status" value="1"/>
</dbReference>
<dbReference type="CDD" id="cd02440">
    <property type="entry name" value="AdoMet_MTases"/>
    <property type="match status" value="1"/>
</dbReference>
<dbReference type="EMBL" id="UINC01001687">
    <property type="protein sequence ID" value="SUZ86552.1"/>
    <property type="molecule type" value="Genomic_DNA"/>
</dbReference>
<dbReference type="SUPFAM" id="SSF158997">
    <property type="entry name" value="Trm112p-like"/>
    <property type="match status" value="1"/>
</dbReference>
<gene>
    <name evidence="3" type="ORF">METZ01_LOCUS39406</name>
</gene>
<sequence length="360" mass="40629">MKQEFVELLRCPRCWAHLELTTFVETTGGDEIIDGVLRCGCGASYPIVDAIPRVLTGAYSQFPAFVERYRSLLNDISEETEIPTGRFERMQAETQRSFGYQWTTFSEMATDFKENFWNYLYPATPEFFEGKLGLDVGCGFGRHIYHAASCGTTMVGVDFSSAIESTYANTKHLPNVHLVQADIYAMPFQPSTFDFAYSVGVLHHLPDPSGGLQGLLPLIKPGGTGFIWVYSSARRFTNAVLEGVRVMTSKMPHTLIKTLSFVGAVVDRYGFILPYHVLRQVPGLKTVVERITPPRIKLYHQYPFQVLYADWFDRLAAPIRFYYSKSGTEELMQGAGFVDIHVTATGFYGWRGRGIRPRDV</sequence>
<dbReference type="InterPro" id="IPR029063">
    <property type="entry name" value="SAM-dependent_MTases_sf"/>
</dbReference>
<keyword evidence="1" id="KW-0808">Transferase</keyword>
<name>A0A381R4C4_9ZZZZ</name>
<dbReference type="PANTHER" id="PTHR44068">
    <property type="entry name" value="ZGC:194242"/>
    <property type="match status" value="1"/>
</dbReference>
<evidence type="ECO:0000256" key="1">
    <source>
        <dbReference type="ARBA" id="ARBA00022679"/>
    </source>
</evidence>
<dbReference type="PANTHER" id="PTHR44068:SF11">
    <property type="entry name" value="GERANYL DIPHOSPHATE 2-C-METHYLTRANSFERASE"/>
    <property type="match status" value="1"/>
</dbReference>
<evidence type="ECO:0000313" key="3">
    <source>
        <dbReference type="EMBL" id="SUZ86552.1"/>
    </source>
</evidence>
<dbReference type="Gene3D" id="3.40.50.150">
    <property type="entry name" value="Vaccinia Virus protein VP39"/>
    <property type="match status" value="1"/>
</dbReference>
<evidence type="ECO:0000259" key="2">
    <source>
        <dbReference type="Pfam" id="PF08241"/>
    </source>
</evidence>
<dbReference type="SUPFAM" id="SSF53335">
    <property type="entry name" value="S-adenosyl-L-methionine-dependent methyltransferases"/>
    <property type="match status" value="1"/>
</dbReference>
<feature type="domain" description="Methyltransferase type 11" evidence="2">
    <location>
        <begin position="134"/>
        <end position="225"/>
    </location>
</feature>
<proteinExistence type="predicted"/>
<organism evidence="3">
    <name type="scientific">marine metagenome</name>
    <dbReference type="NCBI Taxonomy" id="408172"/>
    <lineage>
        <taxon>unclassified sequences</taxon>
        <taxon>metagenomes</taxon>
        <taxon>ecological metagenomes</taxon>
    </lineage>
</organism>
<dbReference type="InterPro" id="IPR050447">
    <property type="entry name" value="Erg6_SMT_methyltransf"/>
</dbReference>
<dbReference type="InterPro" id="IPR013216">
    <property type="entry name" value="Methyltransf_11"/>
</dbReference>
<dbReference type="Pfam" id="PF08241">
    <property type="entry name" value="Methyltransf_11"/>
    <property type="match status" value="1"/>
</dbReference>
<protein>
    <recommendedName>
        <fullName evidence="2">Methyltransferase type 11 domain-containing protein</fullName>
    </recommendedName>
</protein>
<accession>A0A381R4C4</accession>
<dbReference type="AlphaFoldDB" id="A0A381R4C4"/>